<evidence type="ECO:0000256" key="2">
    <source>
        <dbReference type="SAM" id="MobiDB-lite"/>
    </source>
</evidence>
<evidence type="ECO:0000313" key="4">
    <source>
        <dbReference type="Proteomes" id="UP001355206"/>
    </source>
</evidence>
<sequence>MSEPARSHSPTESGSFPATGPLRDWLTAMKAQAPVETRGEARPAEALPEAKRPRGGETAWSPRVVPAPEAPRVAAEDPDIAELMAENMMLKAKLRVEAERQDELQAILADEIRTLREHIRDEIGSLEDLRAEQEEVRVEREEFRGERERFRAEREELRAERDRAVAERDALRAERLTLAGERDALREERDLWRARTEALAQPLFQSQRR</sequence>
<evidence type="ECO:0000313" key="3">
    <source>
        <dbReference type="EMBL" id="MEE7494541.1"/>
    </source>
</evidence>
<feature type="compositionally biased region" description="Low complexity" evidence="2">
    <location>
        <begin position="62"/>
        <end position="73"/>
    </location>
</feature>
<reference evidence="3 4" key="1">
    <citation type="journal article" date="2012" name="Genet. Mol. Biol.">
        <title>Analysis of 16S rRNA and mxaF genes revealing insights into Methylobacterium niche-specific plant association.</title>
        <authorList>
            <person name="Dourado M.N."/>
            <person name="Andreote F.D."/>
            <person name="Dini-Andreote F."/>
            <person name="Conti R."/>
            <person name="Araujo J.M."/>
            <person name="Araujo W.L."/>
        </authorList>
    </citation>
    <scope>NUCLEOTIDE SEQUENCE [LARGE SCALE GENOMIC DNA]</scope>
    <source>
        <strain evidence="3 4">TC3-10</strain>
    </source>
</reference>
<feature type="compositionally biased region" description="Basic and acidic residues" evidence="2">
    <location>
        <begin position="37"/>
        <end position="55"/>
    </location>
</feature>
<proteinExistence type="predicted"/>
<evidence type="ECO:0000256" key="1">
    <source>
        <dbReference type="SAM" id="Coils"/>
    </source>
</evidence>
<keyword evidence="1" id="KW-0175">Coiled coil</keyword>
<dbReference type="EMBL" id="MLCA01000017">
    <property type="protein sequence ID" value="MEE7494541.1"/>
    <property type="molecule type" value="Genomic_DNA"/>
</dbReference>
<feature type="region of interest" description="Disordered" evidence="2">
    <location>
        <begin position="1"/>
        <end position="73"/>
    </location>
</feature>
<dbReference type="Proteomes" id="UP001355206">
    <property type="component" value="Unassembled WGS sequence"/>
</dbReference>
<organism evidence="3 4">
    <name type="scientific">Methylobacterium oryzae</name>
    <dbReference type="NCBI Taxonomy" id="334852"/>
    <lineage>
        <taxon>Bacteria</taxon>
        <taxon>Pseudomonadati</taxon>
        <taxon>Pseudomonadota</taxon>
        <taxon>Alphaproteobacteria</taxon>
        <taxon>Hyphomicrobiales</taxon>
        <taxon>Methylobacteriaceae</taxon>
        <taxon>Methylobacterium</taxon>
    </lineage>
</organism>
<comment type="caution">
    <text evidence="3">The sequence shown here is derived from an EMBL/GenBank/DDBJ whole genome shotgun (WGS) entry which is preliminary data.</text>
</comment>
<name>A0ABU7TY89_9HYPH</name>
<dbReference type="RefSeq" id="WP_331304519.1">
    <property type="nucleotide sequence ID" value="NZ_MLCA01000017.1"/>
</dbReference>
<keyword evidence="4" id="KW-1185">Reference proteome</keyword>
<accession>A0ABU7TY89</accession>
<feature type="coiled-coil region" evidence="1">
    <location>
        <begin position="112"/>
        <end position="188"/>
    </location>
</feature>
<gene>
    <name evidence="3" type="ORF">MOTC310_30635</name>
</gene>
<protein>
    <submittedName>
        <fullName evidence="3">ATPase</fullName>
    </submittedName>
</protein>